<sequence>MTKNGGAAPERPAYRYDLDGLRGVAIGLVVLFHVFVGRVSGGVDVFLLLSGYFFVGSQLRYADRPDASLNPWWPLWRTARRLVPSLALVLGATTVAVAVLAPVVWGADFVNQVAASALYFQNWMLNSQDEAYGEAAFDASPLQHVWSMSVQGQFYVLVIAFVTVVAALVRALRRRGRGPSVTAVAGPIIALATAASLGYAIYLHQVDQPLNYYSTWSRLWELGLGATLGIYAKRVAPPRWLGAAMAALGVLIIAATGLLFDGADVFPGPGTLVPLGGAALVVLSGGAGAWLASKPMRWLGGIAYALYLWHWPILIVATVVAGQETPSVGLGVAVVAVSLVLADLTHRFVERPLRQHARRPAAGEGRARAALSQLRSSWPPRLRLIAGVVVAVLVAGLALLPAGWARYVAKQEAIGLDENLYPGAAAIEGAPVPEAEPQPPVSQLSMFVSDERLLGCFQDHNAGPLPVPIEERQKEDPNACVFGDPEGDTTVVALGGSHTQQWLPALNELGAANGVRIIPLTRSQCPPVLPVEGESFQDNCYTFNEIALDRIASWEPDLVLTTGTRPFNRGGHPRELVPLSYIAMWNALKDIGVPVALLRDNPWMYDANEETWNPSVCEAEGGSEEFCGIPAEYFYQDEDPAEEYVWNVPGFETIDTREWFCPDGFCPPVIGNLRVYFDSNHVEHRYAETLAPLLWGQFEPIIEAAAEPGLRAAMLLSAPIPEPDDALIDDPGARRPGSPLPRDLAGGAPPAPGEELPGNATIYPFDPSPVEVKPFEPEM</sequence>
<feature type="transmembrane region" description="Helical" evidence="2">
    <location>
        <begin position="215"/>
        <end position="233"/>
    </location>
</feature>
<dbReference type="AlphaFoldDB" id="K0YEE1"/>
<dbReference type="OrthoDB" id="3404679at2"/>
<dbReference type="eggNOG" id="COG1835">
    <property type="taxonomic scope" value="Bacteria"/>
</dbReference>
<evidence type="ECO:0000259" key="4">
    <source>
        <dbReference type="Pfam" id="PF19040"/>
    </source>
</evidence>
<accession>K0YEE1</accession>
<feature type="transmembrane region" description="Helical" evidence="2">
    <location>
        <begin position="21"/>
        <end position="39"/>
    </location>
</feature>
<evidence type="ECO:0000313" key="6">
    <source>
        <dbReference type="Proteomes" id="UP000006078"/>
    </source>
</evidence>
<dbReference type="InterPro" id="IPR043968">
    <property type="entry name" value="SGNH"/>
</dbReference>
<dbReference type="Pfam" id="PF19040">
    <property type="entry name" value="SGNH"/>
    <property type="match status" value="1"/>
</dbReference>
<feature type="transmembrane region" description="Helical" evidence="2">
    <location>
        <begin position="328"/>
        <end position="349"/>
    </location>
</feature>
<dbReference type="InterPro" id="IPR050879">
    <property type="entry name" value="Acyltransferase_3"/>
</dbReference>
<evidence type="ECO:0000256" key="1">
    <source>
        <dbReference type="SAM" id="MobiDB-lite"/>
    </source>
</evidence>
<feature type="transmembrane region" description="Helical" evidence="2">
    <location>
        <begin position="45"/>
        <end position="62"/>
    </location>
</feature>
<feature type="compositionally biased region" description="Low complexity" evidence="1">
    <location>
        <begin position="744"/>
        <end position="760"/>
    </location>
</feature>
<dbReference type="HOGENOM" id="CLU_005679_10_1_11"/>
<comment type="caution">
    <text evidence="5">The sequence shown here is derived from an EMBL/GenBank/DDBJ whole genome shotgun (WGS) entry which is preliminary data.</text>
</comment>
<feature type="transmembrane region" description="Helical" evidence="2">
    <location>
        <begin position="384"/>
        <end position="404"/>
    </location>
</feature>
<dbReference type="Proteomes" id="UP000006078">
    <property type="component" value="Unassembled WGS sequence"/>
</dbReference>
<feature type="region of interest" description="Disordered" evidence="1">
    <location>
        <begin position="722"/>
        <end position="779"/>
    </location>
</feature>
<feature type="transmembrane region" description="Helical" evidence="2">
    <location>
        <begin position="304"/>
        <end position="322"/>
    </location>
</feature>
<name>K0YEE1_9CORY</name>
<organism evidence="5 6">
    <name type="scientific">Corynebacterium otitidis ATCC 51513</name>
    <dbReference type="NCBI Taxonomy" id="883169"/>
    <lineage>
        <taxon>Bacteria</taxon>
        <taxon>Bacillati</taxon>
        <taxon>Actinomycetota</taxon>
        <taxon>Actinomycetes</taxon>
        <taxon>Mycobacteriales</taxon>
        <taxon>Corynebacteriaceae</taxon>
        <taxon>Corynebacterium</taxon>
    </lineage>
</organism>
<proteinExistence type="predicted"/>
<reference evidence="5 6" key="1">
    <citation type="submission" date="2012-08" db="EMBL/GenBank/DDBJ databases">
        <title>The Genome Sequence of Turicella otitidis ATCC 51513.</title>
        <authorList>
            <consortium name="The Broad Institute Genome Sequencing Platform"/>
            <person name="Earl A."/>
            <person name="Ward D."/>
            <person name="Feldgarden M."/>
            <person name="Gevers D."/>
            <person name="Huys G."/>
            <person name="Walker B."/>
            <person name="Young S.K."/>
            <person name="Zeng Q."/>
            <person name="Gargeya S."/>
            <person name="Fitzgerald M."/>
            <person name="Haas B."/>
            <person name="Abouelleil A."/>
            <person name="Alvarado L."/>
            <person name="Arachchi H.M."/>
            <person name="Berlin A.M."/>
            <person name="Chapman S.B."/>
            <person name="Goldberg J."/>
            <person name="Griggs A."/>
            <person name="Gujja S."/>
            <person name="Hansen M."/>
            <person name="Howarth C."/>
            <person name="Imamovic A."/>
            <person name="Larimer J."/>
            <person name="McCowen C."/>
            <person name="Montmayeur A."/>
            <person name="Murphy C."/>
            <person name="Neiman D."/>
            <person name="Pearson M."/>
            <person name="Priest M."/>
            <person name="Roberts A."/>
            <person name="Saif S."/>
            <person name="Shea T."/>
            <person name="Sisk P."/>
            <person name="Sykes S."/>
            <person name="Wortman J."/>
            <person name="Nusbaum C."/>
            <person name="Birren B."/>
        </authorList>
    </citation>
    <scope>NUCLEOTIDE SEQUENCE [LARGE SCALE GENOMIC DNA]</scope>
    <source>
        <strain evidence="5 6">ATCC 51513</strain>
    </source>
</reference>
<feature type="transmembrane region" description="Helical" evidence="2">
    <location>
        <begin position="154"/>
        <end position="172"/>
    </location>
</feature>
<dbReference type="Pfam" id="PF01757">
    <property type="entry name" value="Acyl_transf_3"/>
    <property type="match status" value="1"/>
</dbReference>
<dbReference type="RefSeq" id="WP_004601055.1">
    <property type="nucleotide sequence ID" value="NZ_JH815194.1"/>
</dbReference>
<dbReference type="GO" id="GO:0009103">
    <property type="term" value="P:lipopolysaccharide biosynthetic process"/>
    <property type="evidence" value="ECO:0007669"/>
    <property type="project" value="TreeGrafter"/>
</dbReference>
<dbReference type="GO" id="GO:0016020">
    <property type="term" value="C:membrane"/>
    <property type="evidence" value="ECO:0007669"/>
    <property type="project" value="TreeGrafter"/>
</dbReference>
<feature type="domain" description="SGNH" evidence="4">
    <location>
        <begin position="476"/>
        <end position="694"/>
    </location>
</feature>
<keyword evidence="2" id="KW-0472">Membrane</keyword>
<dbReference type="GO" id="GO:0016747">
    <property type="term" value="F:acyltransferase activity, transferring groups other than amino-acyl groups"/>
    <property type="evidence" value="ECO:0007669"/>
    <property type="project" value="InterPro"/>
</dbReference>
<dbReference type="PANTHER" id="PTHR23028">
    <property type="entry name" value="ACETYLTRANSFERASE"/>
    <property type="match status" value="1"/>
</dbReference>
<dbReference type="EMBL" id="AHAE01000052">
    <property type="protein sequence ID" value="EJZ81897.1"/>
    <property type="molecule type" value="Genomic_DNA"/>
</dbReference>
<feature type="transmembrane region" description="Helical" evidence="2">
    <location>
        <begin position="82"/>
        <end position="105"/>
    </location>
</feature>
<gene>
    <name evidence="5" type="ORF">HMPREF9719_01165</name>
</gene>
<keyword evidence="2" id="KW-1133">Transmembrane helix</keyword>
<dbReference type="PATRIC" id="fig|883169.3.peg.1124"/>
<feature type="domain" description="Acyltransferase 3" evidence="3">
    <location>
        <begin position="16"/>
        <end position="344"/>
    </location>
</feature>
<keyword evidence="6" id="KW-1185">Reference proteome</keyword>
<feature type="transmembrane region" description="Helical" evidence="2">
    <location>
        <begin position="240"/>
        <end position="260"/>
    </location>
</feature>
<dbReference type="PANTHER" id="PTHR23028:SF53">
    <property type="entry name" value="ACYL_TRANSF_3 DOMAIN-CONTAINING PROTEIN"/>
    <property type="match status" value="1"/>
</dbReference>
<evidence type="ECO:0000313" key="5">
    <source>
        <dbReference type="EMBL" id="EJZ81897.1"/>
    </source>
</evidence>
<dbReference type="InterPro" id="IPR002656">
    <property type="entry name" value="Acyl_transf_3_dom"/>
</dbReference>
<feature type="transmembrane region" description="Helical" evidence="2">
    <location>
        <begin position="184"/>
        <end position="203"/>
    </location>
</feature>
<evidence type="ECO:0008006" key="7">
    <source>
        <dbReference type="Google" id="ProtNLM"/>
    </source>
</evidence>
<keyword evidence="2" id="KW-0812">Transmembrane</keyword>
<evidence type="ECO:0000259" key="3">
    <source>
        <dbReference type="Pfam" id="PF01757"/>
    </source>
</evidence>
<evidence type="ECO:0000256" key="2">
    <source>
        <dbReference type="SAM" id="Phobius"/>
    </source>
</evidence>
<feature type="transmembrane region" description="Helical" evidence="2">
    <location>
        <begin position="272"/>
        <end position="292"/>
    </location>
</feature>
<protein>
    <recommendedName>
        <fullName evidence="7">Acyltransferase</fullName>
    </recommendedName>
</protein>